<protein>
    <submittedName>
        <fullName evidence="1">Uncharacterized protein</fullName>
    </submittedName>
</protein>
<keyword evidence="2" id="KW-1185">Reference proteome</keyword>
<organism evidence="1 2">
    <name type="scientific">Caballeronia novacaledonica</name>
    <dbReference type="NCBI Taxonomy" id="1544861"/>
    <lineage>
        <taxon>Bacteria</taxon>
        <taxon>Pseudomonadati</taxon>
        <taxon>Pseudomonadota</taxon>
        <taxon>Betaproteobacteria</taxon>
        <taxon>Burkholderiales</taxon>
        <taxon>Burkholderiaceae</taxon>
        <taxon>Caballeronia</taxon>
    </lineage>
</organism>
<proteinExistence type="predicted"/>
<evidence type="ECO:0000313" key="1">
    <source>
        <dbReference type="EMBL" id="GJH21750.1"/>
    </source>
</evidence>
<sequence length="206" mass="23657">MSEAIAGTQQDGFVGEGRNGQAKAEGSDWPWLLQRPGHPRVRTGRDQGVCPQPTYLGIKEERAFYQARNDEYRCPAGERAILRFTTVEHDMNLRVYWPSACPRCHLKERSSPSDYRRIRRWEHEHVLEAVQRRLDRKPDAMTIRRSTVEHVFGTLKHWTGATHFLTRTLGRVSTEMSLQVLAYNPKRVMKILGVAGTIKAMRMAGT</sequence>
<evidence type="ECO:0000313" key="2">
    <source>
        <dbReference type="Proteomes" id="UP001055013"/>
    </source>
</evidence>
<dbReference type="Proteomes" id="UP001055013">
    <property type="component" value="Unassembled WGS sequence"/>
</dbReference>
<gene>
    <name evidence="1" type="ORF">CBA19CS22_34430</name>
</gene>
<dbReference type="EMBL" id="BPUR01000031">
    <property type="protein sequence ID" value="GJH21750.1"/>
    <property type="molecule type" value="Genomic_DNA"/>
</dbReference>
<reference evidence="1" key="1">
    <citation type="submission" date="2021-09" db="EMBL/GenBank/DDBJ databases">
        <title>Isolation and characterization of 3-chlorobenzoate degrading bacteria from soils in Shizuoka.</title>
        <authorList>
            <person name="Ifat A."/>
            <person name="Ogawa N."/>
            <person name="Kimbara K."/>
            <person name="Moriuchi R."/>
            <person name="Dohra H."/>
            <person name="Shintani M."/>
        </authorList>
    </citation>
    <scope>NUCLEOTIDE SEQUENCE</scope>
    <source>
        <strain evidence="1">19CS2-2</strain>
    </source>
</reference>
<comment type="caution">
    <text evidence="1">The sequence shown here is derived from an EMBL/GenBank/DDBJ whole genome shotgun (WGS) entry which is preliminary data.</text>
</comment>
<name>A0ACB5R4J3_9BURK</name>
<accession>A0ACB5R4J3</accession>